<keyword evidence="4 10" id="KW-1133">Transmembrane helix</keyword>
<feature type="compositionally biased region" description="Polar residues" evidence="9">
    <location>
        <begin position="22"/>
        <end position="45"/>
    </location>
</feature>
<keyword evidence="6 10" id="KW-0472">Membrane</keyword>
<evidence type="ECO:0000256" key="3">
    <source>
        <dbReference type="ARBA" id="ARBA00022692"/>
    </source>
</evidence>
<keyword evidence="3 8" id="KW-0812">Transmembrane</keyword>
<accession>E3M806</accession>
<evidence type="ECO:0000256" key="2">
    <source>
        <dbReference type="ARBA" id="ARBA00022448"/>
    </source>
</evidence>
<feature type="transmembrane region" description="Helical" evidence="10">
    <location>
        <begin position="565"/>
        <end position="582"/>
    </location>
</feature>
<dbReference type="Proteomes" id="UP000008281">
    <property type="component" value="Unassembled WGS sequence"/>
</dbReference>
<dbReference type="AlphaFoldDB" id="E3M806"/>
<dbReference type="GO" id="GO:0022841">
    <property type="term" value="F:potassium ion leak channel activity"/>
    <property type="evidence" value="ECO:0007669"/>
    <property type="project" value="TreeGrafter"/>
</dbReference>
<comment type="similarity">
    <text evidence="8">Belongs to the two pore domain potassium channel (TC 1.A.1.8) family.</text>
</comment>
<dbReference type="Pfam" id="PF07885">
    <property type="entry name" value="Ion_trans_2"/>
    <property type="match status" value="2"/>
</dbReference>
<reference evidence="12" key="1">
    <citation type="submission" date="2007-07" db="EMBL/GenBank/DDBJ databases">
        <title>PCAP assembly of the Caenorhabditis remanei genome.</title>
        <authorList>
            <consortium name="The Caenorhabditis remanei Sequencing Consortium"/>
            <person name="Wilson R.K."/>
        </authorList>
    </citation>
    <scope>NUCLEOTIDE SEQUENCE [LARGE SCALE GENOMIC DNA]</scope>
    <source>
        <strain evidence="12">PB4641</strain>
    </source>
</reference>
<feature type="compositionally biased region" description="Basic and acidic residues" evidence="9">
    <location>
        <begin position="181"/>
        <end position="193"/>
    </location>
</feature>
<evidence type="ECO:0000256" key="10">
    <source>
        <dbReference type="SAM" id="Phobius"/>
    </source>
</evidence>
<keyword evidence="13" id="KW-1185">Reference proteome</keyword>
<dbReference type="InterPro" id="IPR013099">
    <property type="entry name" value="K_chnl_dom"/>
</dbReference>
<dbReference type="GO" id="GO:0005886">
    <property type="term" value="C:plasma membrane"/>
    <property type="evidence" value="ECO:0007669"/>
    <property type="project" value="TreeGrafter"/>
</dbReference>
<feature type="domain" description="Potassium channel" evidence="11">
    <location>
        <begin position="514"/>
        <end position="585"/>
    </location>
</feature>
<evidence type="ECO:0000256" key="1">
    <source>
        <dbReference type="ARBA" id="ARBA00004141"/>
    </source>
</evidence>
<organism evidence="13">
    <name type="scientific">Caenorhabditis remanei</name>
    <name type="common">Caenorhabditis vulgaris</name>
    <dbReference type="NCBI Taxonomy" id="31234"/>
    <lineage>
        <taxon>Eukaryota</taxon>
        <taxon>Metazoa</taxon>
        <taxon>Ecdysozoa</taxon>
        <taxon>Nematoda</taxon>
        <taxon>Chromadorea</taxon>
        <taxon>Rhabditida</taxon>
        <taxon>Rhabditina</taxon>
        <taxon>Rhabditomorpha</taxon>
        <taxon>Rhabditoidea</taxon>
        <taxon>Rhabditidae</taxon>
        <taxon>Peloderinae</taxon>
        <taxon>Caenorhabditis</taxon>
    </lineage>
</organism>
<dbReference type="SUPFAM" id="SSF81324">
    <property type="entry name" value="Voltage-gated potassium channels"/>
    <property type="match status" value="2"/>
</dbReference>
<dbReference type="Gene3D" id="1.10.287.70">
    <property type="match status" value="1"/>
</dbReference>
<dbReference type="PANTHER" id="PTHR11003:SF305">
    <property type="entry name" value="POTASSIUM CHANNEL DOMAIN-CONTAINING PROTEIN"/>
    <property type="match status" value="1"/>
</dbReference>
<dbReference type="FunCoup" id="E3M806">
    <property type="interactions" value="1"/>
</dbReference>
<feature type="domain" description="Potassium channel" evidence="11">
    <location>
        <begin position="388"/>
        <end position="456"/>
    </location>
</feature>
<keyword evidence="2 8" id="KW-0813">Transport</keyword>
<feature type="region of interest" description="Disordered" evidence="9">
    <location>
        <begin position="57"/>
        <end position="193"/>
    </location>
</feature>
<evidence type="ECO:0000259" key="11">
    <source>
        <dbReference type="Pfam" id="PF07885"/>
    </source>
</evidence>
<dbReference type="OMA" id="HICYQND"/>
<proteinExistence type="inferred from homology"/>
<feature type="compositionally biased region" description="Polar residues" evidence="9">
    <location>
        <begin position="77"/>
        <end position="86"/>
    </location>
</feature>
<dbReference type="GO" id="GO:0015271">
    <property type="term" value="F:outward rectifier potassium channel activity"/>
    <property type="evidence" value="ECO:0007669"/>
    <property type="project" value="TreeGrafter"/>
</dbReference>
<feature type="compositionally biased region" description="Polar residues" evidence="9">
    <location>
        <begin position="120"/>
        <end position="129"/>
    </location>
</feature>
<keyword evidence="7 8" id="KW-0407">Ion channel</keyword>
<dbReference type="STRING" id="31234.E3M806"/>
<dbReference type="HOGENOM" id="CLU_033473_0_0_1"/>
<dbReference type="EMBL" id="DS268427">
    <property type="protein sequence ID" value="EFO93943.1"/>
    <property type="molecule type" value="Genomic_DNA"/>
</dbReference>
<sequence length="713" mass="81177">MPVVELCPSQFERDNAHMYSEPSISMHNGSVQMPRSPTQPLRSASAFSKEIQRLKMQTEDINEEAESCSSTSSKSSVAENCVSSDETPVGSDREKENVPENIMVTRLQRKSAEAEDAVSGKSSPKSQKSCRIRTGSMSEDSKKQIKSILRQSPFISKEDVSQSNESTIHRQFRKSRASSLTKRESIKNDRTEPGNHDAIDNYYAKNYYTVTGIYQKNTNFPRYYANGYAEGDDNEEDDEAVRRNYEKHQKRTLSMAQSTRSMPIVPVNNRFHKSFYWFAHHHKKIGFRHVCMLLLVLSYTLLGAALFFSIESRHEHETMQLHKRKLERVIYEIAQTLELEILDPMKLTNITQMEYFITVNKPLPSIQSRDLFSPRAYVKLLNAEDLYSGSTFYKHEDPKNLKWTYGSAFFFSMNVYTTTGYGSIAPASSLGKALVILYGLIFVPLTAVVIRDLGQWALLYLTKMYTILIDNFRRVRGFVDKLDEDEIISLPIKFSVSVMIRKISHICYQNDHLITVYLLSATMFIYEYDELSGPPDSGISFFHAFYFSFISMSTIGLGDIMPNNVTFSPLITIMFFFGMPILKVVNRVTYICLENGVFGTMTVLENRLDTIWSRATVIPTGQHTPEQQSPPQPADVVSRKTSMLSEGMIPDENDGSVPNEYLNNFTIRSIATFMKANGDVYGGAFGRVNIRRGDLRNVPDNQATVRSTRENNV</sequence>
<evidence type="ECO:0000256" key="7">
    <source>
        <dbReference type="ARBA" id="ARBA00023303"/>
    </source>
</evidence>
<evidence type="ECO:0000256" key="9">
    <source>
        <dbReference type="SAM" id="MobiDB-lite"/>
    </source>
</evidence>
<evidence type="ECO:0000313" key="12">
    <source>
        <dbReference type="EMBL" id="EFO93943.1"/>
    </source>
</evidence>
<feature type="transmembrane region" description="Helical" evidence="10">
    <location>
        <begin position="403"/>
        <end position="424"/>
    </location>
</feature>
<evidence type="ECO:0000256" key="5">
    <source>
        <dbReference type="ARBA" id="ARBA00023065"/>
    </source>
</evidence>
<feature type="compositionally biased region" description="Low complexity" evidence="9">
    <location>
        <begin position="67"/>
        <end position="76"/>
    </location>
</feature>
<dbReference type="InParanoid" id="E3M806"/>
<protein>
    <submittedName>
        <fullName evidence="12">CRE-TWK-25 protein</fullName>
    </submittedName>
</protein>
<keyword evidence="5 8" id="KW-0406">Ion transport</keyword>
<dbReference type="eggNOG" id="KOG1418">
    <property type="taxonomic scope" value="Eukaryota"/>
</dbReference>
<name>E3M806_CAERE</name>
<evidence type="ECO:0000256" key="4">
    <source>
        <dbReference type="ARBA" id="ARBA00022989"/>
    </source>
</evidence>
<feature type="transmembrane region" description="Helical" evidence="10">
    <location>
        <begin position="538"/>
        <end position="558"/>
    </location>
</feature>
<dbReference type="FunFam" id="1.10.287.70:FF:000151">
    <property type="entry name" value="TWiK family of potassium channels"/>
    <property type="match status" value="1"/>
</dbReference>
<dbReference type="OrthoDB" id="297496at2759"/>
<feature type="transmembrane region" description="Helical" evidence="10">
    <location>
        <begin position="430"/>
        <end position="450"/>
    </location>
</feature>
<dbReference type="GO" id="GO:0030322">
    <property type="term" value="P:stabilization of membrane potential"/>
    <property type="evidence" value="ECO:0007669"/>
    <property type="project" value="TreeGrafter"/>
</dbReference>
<dbReference type="InterPro" id="IPR003280">
    <property type="entry name" value="2pore_dom_K_chnl"/>
</dbReference>
<dbReference type="PRINTS" id="PR01333">
    <property type="entry name" value="2POREKCHANEL"/>
</dbReference>
<evidence type="ECO:0000256" key="6">
    <source>
        <dbReference type="ARBA" id="ARBA00023136"/>
    </source>
</evidence>
<comment type="subcellular location">
    <subcellularLocation>
        <location evidence="1">Membrane</location>
        <topology evidence="1">Multi-pass membrane protein</topology>
    </subcellularLocation>
</comment>
<feature type="region of interest" description="Disordered" evidence="9">
    <location>
        <begin position="21"/>
        <end position="45"/>
    </location>
</feature>
<gene>
    <name evidence="12" type="primary">Cre-twk-25</name>
    <name evidence="12" type="ORF">CRE_12813</name>
</gene>
<evidence type="ECO:0000313" key="13">
    <source>
        <dbReference type="Proteomes" id="UP000008281"/>
    </source>
</evidence>
<evidence type="ECO:0000256" key="8">
    <source>
        <dbReference type="RuleBase" id="RU003857"/>
    </source>
</evidence>
<dbReference type="PANTHER" id="PTHR11003">
    <property type="entry name" value="POTASSIUM CHANNEL, SUBFAMILY K"/>
    <property type="match status" value="1"/>
</dbReference>
<feature type="transmembrane region" description="Helical" evidence="10">
    <location>
        <begin position="292"/>
        <end position="310"/>
    </location>
</feature>